<gene>
    <name evidence="19" type="ORF">ACEWY4_005725</name>
</gene>
<sequence>MDTSYTTPSSLPLRDPLDMWSNGSGNSSHCPDTEAWDWLYTMQPVYMIIISVLGIVGNVFVLVVFCFHKKPCTVAEIYLSNLAAADLLLLACLPFWAANWLNGFDWPFGDLMCRLVSAGISMNTYSSIYFLVLVSGDRYVALVHTMSHGRMRRPRYAKLSCLAVWGLGLLLSVPTLNFRLLKYVEQQNVTACLLEFPNLQVWLACDIMLILLGFIAPVVAISYCTYRIILALHGQRMERFNAENTERKATFLVLAVLLAFLLCWIPFHLLTIVDILWRHGVVRGCAVEQALDICSQLFSYLAFSNSLLNPILYVIVGKNFRKKVRELVKQISLSRKTASSTKSQISTLKTFASN</sequence>
<dbReference type="InterPro" id="IPR017452">
    <property type="entry name" value="GPCR_Rhodpsn_7TM"/>
</dbReference>
<dbReference type="PRINTS" id="PR00994">
    <property type="entry name" value="BRADYKINNB2R"/>
</dbReference>
<evidence type="ECO:0000256" key="10">
    <source>
        <dbReference type="ARBA" id="ARBA00023157"/>
    </source>
</evidence>
<evidence type="ECO:0000259" key="18">
    <source>
        <dbReference type="PROSITE" id="PS50262"/>
    </source>
</evidence>
<name>A0ABD1KJF0_9TELE</name>
<comment type="function">
    <text evidence="15">Receptor for bradykinin. It is associated with G proteins that activate a phosphatidylinositol-calcium second messenger system.</text>
</comment>
<evidence type="ECO:0000256" key="9">
    <source>
        <dbReference type="ARBA" id="ARBA00023139"/>
    </source>
</evidence>
<dbReference type="InterPro" id="IPR050119">
    <property type="entry name" value="CCR1-9-like"/>
</dbReference>
<evidence type="ECO:0000256" key="16">
    <source>
        <dbReference type="ARBA" id="ARBA00025954"/>
    </source>
</evidence>
<keyword evidence="8 17" id="KW-0472">Membrane</keyword>
<dbReference type="GO" id="GO:0005886">
    <property type="term" value="C:plasma membrane"/>
    <property type="evidence" value="ECO:0007669"/>
    <property type="project" value="UniProtKB-SubCell"/>
</dbReference>
<dbReference type="Pfam" id="PF00001">
    <property type="entry name" value="7tm_1"/>
    <property type="match status" value="1"/>
</dbReference>
<comment type="caution">
    <text evidence="19">The sequence shown here is derived from an EMBL/GenBank/DDBJ whole genome shotgun (WGS) entry which is preliminary data.</text>
</comment>
<keyword evidence="13" id="KW-0807">Transducer</keyword>
<keyword evidence="10" id="KW-1015">Disulfide bond</keyword>
<feature type="transmembrane region" description="Helical" evidence="17">
    <location>
        <begin position="45"/>
        <end position="65"/>
    </location>
</feature>
<feature type="transmembrane region" description="Helical" evidence="17">
    <location>
        <begin position="201"/>
        <end position="230"/>
    </location>
</feature>
<dbReference type="EMBL" id="JBHFQA010000005">
    <property type="protein sequence ID" value="KAL2099245.1"/>
    <property type="molecule type" value="Genomic_DNA"/>
</dbReference>
<evidence type="ECO:0000256" key="13">
    <source>
        <dbReference type="ARBA" id="ARBA00023224"/>
    </source>
</evidence>
<evidence type="ECO:0000256" key="11">
    <source>
        <dbReference type="ARBA" id="ARBA00023170"/>
    </source>
</evidence>
<accession>A0ABD1KJF0</accession>
<dbReference type="PRINTS" id="PR00425">
    <property type="entry name" value="BRADYKININR"/>
</dbReference>
<dbReference type="SUPFAM" id="SSF81321">
    <property type="entry name" value="Family A G protein-coupled receptor-like"/>
    <property type="match status" value="1"/>
</dbReference>
<dbReference type="InterPro" id="IPR001504">
    <property type="entry name" value="Brdyknn_2_rcpt"/>
</dbReference>
<proteinExistence type="predicted"/>
<dbReference type="InterPro" id="IPR000496">
    <property type="entry name" value="Brdyknn_rcpt"/>
</dbReference>
<dbReference type="InterPro" id="IPR000276">
    <property type="entry name" value="GPCR_Rhodpsn"/>
</dbReference>
<evidence type="ECO:0000256" key="12">
    <source>
        <dbReference type="ARBA" id="ARBA00023180"/>
    </source>
</evidence>
<evidence type="ECO:0000256" key="4">
    <source>
        <dbReference type="ARBA" id="ARBA00022553"/>
    </source>
</evidence>
<keyword evidence="11" id="KW-0675">Receptor</keyword>
<comment type="subcellular location">
    <subcellularLocation>
        <location evidence="1">Cell membrane</location>
        <topology evidence="1">Multi-pass membrane protein</topology>
    </subcellularLocation>
</comment>
<organism evidence="19 20">
    <name type="scientific">Coilia grayii</name>
    <name type="common">Gray's grenadier anchovy</name>
    <dbReference type="NCBI Taxonomy" id="363190"/>
    <lineage>
        <taxon>Eukaryota</taxon>
        <taxon>Metazoa</taxon>
        <taxon>Chordata</taxon>
        <taxon>Craniata</taxon>
        <taxon>Vertebrata</taxon>
        <taxon>Euteleostomi</taxon>
        <taxon>Actinopterygii</taxon>
        <taxon>Neopterygii</taxon>
        <taxon>Teleostei</taxon>
        <taxon>Clupei</taxon>
        <taxon>Clupeiformes</taxon>
        <taxon>Clupeoidei</taxon>
        <taxon>Engraulidae</taxon>
        <taxon>Coilinae</taxon>
        <taxon>Coilia</taxon>
    </lineage>
</organism>
<evidence type="ECO:0000256" key="3">
    <source>
        <dbReference type="ARBA" id="ARBA00022475"/>
    </source>
</evidence>
<keyword evidence="12" id="KW-0325">Glycoprotein</keyword>
<evidence type="ECO:0000256" key="6">
    <source>
        <dbReference type="ARBA" id="ARBA00022989"/>
    </source>
</evidence>
<dbReference type="AlphaFoldDB" id="A0ABD1KJF0"/>
<evidence type="ECO:0000313" key="19">
    <source>
        <dbReference type="EMBL" id="KAL2099245.1"/>
    </source>
</evidence>
<reference evidence="19 20" key="1">
    <citation type="submission" date="2024-09" db="EMBL/GenBank/DDBJ databases">
        <title>A chromosome-level genome assembly of Gray's grenadier anchovy, Coilia grayii.</title>
        <authorList>
            <person name="Fu Z."/>
        </authorList>
    </citation>
    <scope>NUCLEOTIDE SEQUENCE [LARGE SCALE GENOMIC DNA]</scope>
    <source>
        <strain evidence="19">G4</strain>
        <tissue evidence="19">Muscle</tissue>
    </source>
</reference>
<evidence type="ECO:0000256" key="7">
    <source>
        <dbReference type="ARBA" id="ARBA00023040"/>
    </source>
</evidence>
<dbReference type="Proteomes" id="UP001591681">
    <property type="component" value="Unassembled WGS sequence"/>
</dbReference>
<keyword evidence="9" id="KW-0564">Palmitate</keyword>
<dbReference type="PROSITE" id="PS50262">
    <property type="entry name" value="G_PROTEIN_RECEP_F1_2"/>
    <property type="match status" value="1"/>
</dbReference>
<feature type="transmembrane region" description="Helical" evidence="17">
    <location>
        <begin position="116"/>
        <end position="135"/>
    </location>
</feature>
<evidence type="ECO:0000313" key="20">
    <source>
        <dbReference type="Proteomes" id="UP001591681"/>
    </source>
</evidence>
<evidence type="ECO:0000256" key="2">
    <source>
        <dbReference type="ARBA" id="ARBA00013512"/>
    </source>
</evidence>
<keyword evidence="5 17" id="KW-0812">Transmembrane</keyword>
<protein>
    <recommendedName>
        <fullName evidence="2">B2 bradykinin receptor</fullName>
    </recommendedName>
</protein>
<dbReference type="PRINTS" id="PR00237">
    <property type="entry name" value="GPCRRHODOPSN"/>
</dbReference>
<feature type="domain" description="G-protein coupled receptors family 1 profile" evidence="18">
    <location>
        <begin position="57"/>
        <end position="313"/>
    </location>
</feature>
<evidence type="ECO:0000256" key="1">
    <source>
        <dbReference type="ARBA" id="ARBA00004651"/>
    </source>
</evidence>
<dbReference type="Gene3D" id="1.20.1070.10">
    <property type="entry name" value="Rhodopsin 7-helix transmembrane proteins"/>
    <property type="match status" value="1"/>
</dbReference>
<dbReference type="PANTHER" id="PTHR10489:SF957">
    <property type="entry name" value="B2 BRADYKININ RECEPTOR"/>
    <property type="match status" value="1"/>
</dbReference>
<dbReference type="GO" id="GO:0004930">
    <property type="term" value="F:G protein-coupled receptor activity"/>
    <property type="evidence" value="ECO:0007669"/>
    <property type="project" value="UniProtKB-KW"/>
</dbReference>
<keyword evidence="3" id="KW-1003">Cell membrane</keyword>
<evidence type="ECO:0000256" key="15">
    <source>
        <dbReference type="ARBA" id="ARBA00025423"/>
    </source>
</evidence>
<keyword evidence="20" id="KW-1185">Reference proteome</keyword>
<evidence type="ECO:0000256" key="17">
    <source>
        <dbReference type="SAM" id="Phobius"/>
    </source>
</evidence>
<feature type="transmembrane region" description="Helical" evidence="17">
    <location>
        <begin position="251"/>
        <end position="277"/>
    </location>
</feature>
<keyword evidence="7" id="KW-0297">G-protein coupled receptor</keyword>
<feature type="transmembrane region" description="Helical" evidence="17">
    <location>
        <begin position="297"/>
        <end position="316"/>
    </location>
</feature>
<evidence type="ECO:0000256" key="8">
    <source>
        <dbReference type="ARBA" id="ARBA00023136"/>
    </source>
</evidence>
<keyword evidence="6 17" id="KW-1133">Transmembrane helix</keyword>
<dbReference type="FunFam" id="1.20.1070.10:FF:000201">
    <property type="entry name" value="Bradykinin receptor B2"/>
    <property type="match status" value="1"/>
</dbReference>
<keyword evidence="14" id="KW-0449">Lipoprotein</keyword>
<evidence type="ECO:0000256" key="5">
    <source>
        <dbReference type="ARBA" id="ARBA00022692"/>
    </source>
</evidence>
<feature type="transmembrane region" description="Helical" evidence="17">
    <location>
        <begin position="156"/>
        <end position="181"/>
    </location>
</feature>
<keyword evidence="4" id="KW-0597">Phosphoprotein</keyword>
<evidence type="ECO:0000256" key="14">
    <source>
        <dbReference type="ARBA" id="ARBA00023288"/>
    </source>
</evidence>
<feature type="transmembrane region" description="Helical" evidence="17">
    <location>
        <begin position="77"/>
        <end position="96"/>
    </location>
</feature>
<dbReference type="PANTHER" id="PTHR10489">
    <property type="entry name" value="CELL ADHESION MOLECULE"/>
    <property type="match status" value="1"/>
</dbReference>
<comment type="subunit">
    <text evidence="16">Forms a complex with PECAM1 and GNAQ. Interacts with PECAM1.</text>
</comment>